<dbReference type="Gene3D" id="3.30.1380.10">
    <property type="match status" value="1"/>
</dbReference>
<dbReference type="CDD" id="cd14814">
    <property type="entry name" value="Peptidase_M15"/>
    <property type="match status" value="1"/>
</dbReference>
<dbReference type="InterPro" id="IPR036366">
    <property type="entry name" value="PGBDSf"/>
</dbReference>
<proteinExistence type="predicted"/>
<dbReference type="SUPFAM" id="SSF47090">
    <property type="entry name" value="PGBD-like"/>
    <property type="match status" value="2"/>
</dbReference>
<comment type="caution">
    <text evidence="2">The sequence shown here is derived from an EMBL/GenBank/DDBJ whole genome shotgun (WGS) entry which is preliminary data.</text>
</comment>
<dbReference type="GeneID" id="78121521"/>
<dbReference type="RefSeq" id="WP_126987501.1">
    <property type="nucleotide sequence ID" value="NZ_ML133856.1"/>
</dbReference>
<dbReference type="AlphaFoldDB" id="A0A426SJ77"/>
<evidence type="ECO:0000313" key="3">
    <source>
        <dbReference type="Proteomes" id="UP000274327"/>
    </source>
</evidence>
<dbReference type="SUPFAM" id="SSF55166">
    <property type="entry name" value="Hedgehog/DD-peptidase"/>
    <property type="match status" value="1"/>
</dbReference>
<dbReference type="Gene3D" id="1.10.101.10">
    <property type="entry name" value="PGBD-like superfamily/PGBD"/>
    <property type="match status" value="2"/>
</dbReference>
<dbReference type="InterPro" id="IPR009045">
    <property type="entry name" value="Zn_M74/Hedgehog-like"/>
</dbReference>
<protein>
    <recommendedName>
        <fullName evidence="1">Peptidoglycan binding-like domain-containing protein</fullName>
    </recommendedName>
</protein>
<keyword evidence="3" id="KW-1185">Reference proteome</keyword>
<feature type="domain" description="Peptidoglycan binding-like" evidence="1">
    <location>
        <begin position="157"/>
        <end position="208"/>
    </location>
</feature>
<evidence type="ECO:0000313" key="2">
    <source>
        <dbReference type="EMBL" id="RRR18238.1"/>
    </source>
</evidence>
<gene>
    <name evidence="2" type="ORF">DS079_10855</name>
</gene>
<dbReference type="Proteomes" id="UP000274327">
    <property type="component" value="Unassembled WGS sequence"/>
</dbReference>
<dbReference type="EMBL" id="QOCI01000008">
    <property type="protein sequence ID" value="RRR18238.1"/>
    <property type="molecule type" value="Genomic_DNA"/>
</dbReference>
<accession>A0A426SJ77</accession>
<feature type="domain" description="Peptidoglycan binding-like" evidence="1">
    <location>
        <begin position="534"/>
        <end position="586"/>
    </location>
</feature>
<dbReference type="InterPro" id="IPR002477">
    <property type="entry name" value="Peptidoglycan-bd-like"/>
</dbReference>
<dbReference type="Pfam" id="PF01471">
    <property type="entry name" value="PG_binding_1"/>
    <property type="match status" value="2"/>
</dbReference>
<organism evidence="2 3">
    <name type="scientific">Brachybacterium paraconglomeratum</name>
    <dbReference type="NCBI Taxonomy" id="173362"/>
    <lineage>
        <taxon>Bacteria</taxon>
        <taxon>Bacillati</taxon>
        <taxon>Actinomycetota</taxon>
        <taxon>Actinomycetes</taxon>
        <taxon>Micrococcales</taxon>
        <taxon>Dermabacteraceae</taxon>
        <taxon>Brachybacterium</taxon>
    </lineage>
</organism>
<dbReference type="InterPro" id="IPR036365">
    <property type="entry name" value="PGBD-like_sf"/>
</dbReference>
<sequence>MTPTLQALPASWGSRDQIEKLTPAAASSLSRMIARAVAETSVNFQLNDAYRSKAEQIALFEANYRNRGTRAKKASSDRMYGGTYWARRPDSVAVASPDLYGTGTGANHTRGIAIDIAPAAIQTWIQANGSRFGWTWDEGRRNGEPWHFVYNGTDRYTAEGWLDHAAVQRAVGATVDGKIGTGTVQLIKAKQKQLGLEPDGKVGPATKKGLGLTGKGDAAPAVPVTVGGGTSVPAPAPAALPKPVPLAAAVDGIFPWADATTQFWDEKYSTQTYTGGKPIGLLHSTETGTWPGYGGGSSAPHLTVRFDPTARTISARQHFSTTRPSRALVNKAGGVQTNNSRVFQIELIGSCDLAFAKKHGYLYLPDVLEEAWARDALAAVLAAVSESLGIPLMSSVVWAAYPGSYGEKAAQRLTGVQWEAYTGWLGHQHAPENDHGDPGDIPVAEILAAAGGDPTAVIATPPGGGSSSSSKLPSGKAALMQLKNVPDFPLLRTPGHLCYYGDASGPIESVSGKSANSLNPGEIYTEGGKTRSRGIVTAQQQLKARGYDVDVDGRWGAQMDNAVGNVQRLAGLTVDRKLGPVTWYALWLLPVQ</sequence>
<evidence type="ECO:0000259" key="1">
    <source>
        <dbReference type="Pfam" id="PF01471"/>
    </source>
</evidence>
<reference evidence="2 3" key="1">
    <citation type="submission" date="2018-07" db="EMBL/GenBank/DDBJ databases">
        <title>Brachybacteriurn paraconglorneratum KCTC 9916.</title>
        <authorList>
            <person name="Li Y."/>
        </authorList>
    </citation>
    <scope>NUCLEOTIDE SEQUENCE [LARGE SCALE GENOMIC DNA]</scope>
    <source>
        <strain evidence="2 3">KCTC 9916</strain>
    </source>
</reference>
<name>A0A426SJ77_9MICO</name>